<evidence type="ECO:0000256" key="3">
    <source>
        <dbReference type="ARBA" id="ARBA00022630"/>
    </source>
</evidence>
<dbReference type="PANTHER" id="PTHR42913:SF3">
    <property type="entry name" value="64 KDA MITOCHONDRIAL NADH DEHYDROGENASE (EUROFUNG)"/>
    <property type="match status" value="1"/>
</dbReference>
<comment type="similarity">
    <text evidence="2">Belongs to the NADH dehydrogenase family.</text>
</comment>
<dbReference type="PANTHER" id="PTHR42913">
    <property type="entry name" value="APOPTOSIS-INDUCING FACTOR 1"/>
    <property type="match status" value="1"/>
</dbReference>
<keyword evidence="4" id="KW-0274">FAD</keyword>
<dbReference type="EMBL" id="CP000384">
    <property type="protein sequence ID" value="ABG10375.1"/>
    <property type="molecule type" value="Genomic_DNA"/>
</dbReference>
<dbReference type="AlphaFoldDB" id="A0A5Q5BPN3"/>
<evidence type="ECO:0000259" key="6">
    <source>
        <dbReference type="Pfam" id="PF07992"/>
    </source>
</evidence>
<name>A0A5Q5BPN3_MYCSS</name>
<gene>
    <name evidence="7" type="ordered locus">Mmcs_4270</name>
</gene>
<dbReference type="KEGG" id="mmc:Mmcs_4270"/>
<dbReference type="InterPro" id="IPR036188">
    <property type="entry name" value="FAD/NAD-bd_sf"/>
</dbReference>
<dbReference type="GO" id="GO:0019646">
    <property type="term" value="P:aerobic electron transport chain"/>
    <property type="evidence" value="ECO:0007669"/>
    <property type="project" value="TreeGrafter"/>
</dbReference>
<evidence type="ECO:0000256" key="4">
    <source>
        <dbReference type="ARBA" id="ARBA00022827"/>
    </source>
</evidence>
<evidence type="ECO:0000313" key="7">
    <source>
        <dbReference type="EMBL" id="ABG10375.1"/>
    </source>
</evidence>
<keyword evidence="3" id="KW-0285">Flavoprotein</keyword>
<dbReference type="Pfam" id="PF07992">
    <property type="entry name" value="Pyr_redox_2"/>
    <property type="match status" value="1"/>
</dbReference>
<feature type="domain" description="FAD/NAD(P)-binding" evidence="6">
    <location>
        <begin position="16"/>
        <end position="287"/>
    </location>
</feature>
<dbReference type="PRINTS" id="PR00368">
    <property type="entry name" value="FADPNR"/>
</dbReference>
<accession>A0A5Q5BPN3</accession>
<sequence length="400" mass="41980">MTEARTHRTRRGQKTHVVVIGGGYAGVMAANHLRLDDDVAVTLINPRPQFVERIRLHQLVTGSDDSVVDYDTVLGDGITLVVDSADRIDAAARRVELASGTTLDYDYLIYAVGSTGAALTVPGAAEFAHPISEYEHGEPLRAALAAAAGDAPTVVVGAGPTGMEVAAELAEGGRRVTLVCGSVLGPYLSTAGRRTAAKRFARLGVTVLDGPDAVVAAVHPDAVTLADGRRMPSAVTVWTAGFGVPDLAARSGLATDRIGRLLTDETLTSVDDDRIVAAGDASAPSDLPLRMSCQAAIPLGAQAANTVLSRIAGTEPKAINQAFTGQCISLGRDAGLIQIAHLDDRAMRLHISGRLAASIKEQVCRGTISFLSREARKPGSYFWLKGGKRRQRLAEALPVR</sequence>
<evidence type="ECO:0000256" key="5">
    <source>
        <dbReference type="ARBA" id="ARBA00023002"/>
    </source>
</evidence>
<evidence type="ECO:0000256" key="2">
    <source>
        <dbReference type="ARBA" id="ARBA00005272"/>
    </source>
</evidence>
<keyword evidence="5" id="KW-0560">Oxidoreductase</keyword>
<dbReference type="SUPFAM" id="SSF51905">
    <property type="entry name" value="FAD/NAD(P)-binding domain"/>
    <property type="match status" value="2"/>
</dbReference>
<dbReference type="GO" id="GO:0003955">
    <property type="term" value="F:NAD(P)H dehydrogenase (quinone) activity"/>
    <property type="evidence" value="ECO:0007669"/>
    <property type="project" value="TreeGrafter"/>
</dbReference>
<comment type="cofactor">
    <cofactor evidence="1">
        <name>FAD</name>
        <dbReference type="ChEBI" id="CHEBI:57692"/>
    </cofactor>
</comment>
<reference evidence="7" key="1">
    <citation type="submission" date="2006-06" db="EMBL/GenBank/DDBJ databases">
        <title>Complete sequence of chromosome of Mycobacterium sp. MCS.</title>
        <authorList>
            <consortium name="US DOE Joint Genome Institute"/>
            <person name="Copeland A."/>
            <person name="Lucas S."/>
            <person name="Lapidus A."/>
            <person name="Barry K."/>
            <person name="Detter J.C."/>
            <person name="Glavina del Rio T."/>
            <person name="Hammon N."/>
            <person name="Israni S."/>
            <person name="Dalin E."/>
            <person name="Tice H."/>
            <person name="Pitluck S."/>
            <person name="Martinez M."/>
            <person name="Schmutz J."/>
            <person name="Larimer F."/>
            <person name="Land M."/>
            <person name="Hauser L."/>
            <person name="Kyrpides N."/>
            <person name="Kim E."/>
            <person name="Miller C.D."/>
            <person name="Hughes J.E."/>
            <person name="Anderson A.J."/>
            <person name="Sims R.C."/>
            <person name="Richardson P."/>
        </authorList>
    </citation>
    <scope>NUCLEOTIDE SEQUENCE [LARGE SCALE GENOMIC DNA]</scope>
    <source>
        <strain evidence="7">MCS</strain>
    </source>
</reference>
<dbReference type="Gene3D" id="3.50.50.100">
    <property type="match status" value="1"/>
</dbReference>
<dbReference type="InterPro" id="IPR051169">
    <property type="entry name" value="NADH-Q_oxidoreductase"/>
</dbReference>
<protein>
    <submittedName>
        <fullName evidence="7">FAD-dependent pyridine nucleotide-disulfide oxidoreductase</fullName>
    </submittedName>
</protein>
<proteinExistence type="inferred from homology"/>
<dbReference type="InterPro" id="IPR023753">
    <property type="entry name" value="FAD/NAD-binding_dom"/>
</dbReference>
<evidence type="ECO:0000256" key="1">
    <source>
        <dbReference type="ARBA" id="ARBA00001974"/>
    </source>
</evidence>
<organism evidence="7">
    <name type="scientific">Mycobacterium sp. (strain MCS)</name>
    <dbReference type="NCBI Taxonomy" id="164756"/>
    <lineage>
        <taxon>Bacteria</taxon>
        <taxon>Bacillati</taxon>
        <taxon>Actinomycetota</taxon>
        <taxon>Actinomycetes</taxon>
        <taxon>Mycobacteriales</taxon>
        <taxon>Mycobacteriaceae</taxon>
        <taxon>Mycobacterium</taxon>
    </lineage>
</organism>